<gene>
    <name evidence="1" type="ORF">BRYFOR_06078</name>
</gene>
<evidence type="ECO:0000313" key="2">
    <source>
        <dbReference type="Proteomes" id="UP000005561"/>
    </source>
</evidence>
<comment type="caution">
    <text evidence="1">The sequence shown here is derived from an EMBL/GenBank/DDBJ whole genome shotgun (WGS) entry which is preliminary data.</text>
</comment>
<dbReference type="Proteomes" id="UP000005561">
    <property type="component" value="Unassembled WGS sequence"/>
</dbReference>
<organism evidence="1 2">
    <name type="scientific">Marvinbryantia formatexigens DSM 14469</name>
    <dbReference type="NCBI Taxonomy" id="478749"/>
    <lineage>
        <taxon>Bacteria</taxon>
        <taxon>Bacillati</taxon>
        <taxon>Bacillota</taxon>
        <taxon>Clostridia</taxon>
        <taxon>Lachnospirales</taxon>
        <taxon>Lachnospiraceae</taxon>
        <taxon>Marvinbryantia</taxon>
    </lineage>
</organism>
<proteinExistence type="predicted"/>
<dbReference type="EMBL" id="ACCL02000004">
    <property type="protein sequence ID" value="EET61886.1"/>
    <property type="molecule type" value="Genomic_DNA"/>
</dbReference>
<evidence type="ECO:0000313" key="1">
    <source>
        <dbReference type="EMBL" id="EET61886.1"/>
    </source>
</evidence>
<dbReference type="AlphaFoldDB" id="C6LBT3"/>
<sequence length="58" mass="6564">MRIIIEQPPHLACGYHARRRAPGKAAETRRRILRADIVHDGVHPAKLPKRAAASYAWI</sequence>
<reference evidence="1" key="1">
    <citation type="submission" date="2009-07" db="EMBL/GenBank/DDBJ databases">
        <authorList>
            <person name="Weinstock G."/>
            <person name="Sodergren E."/>
            <person name="Clifton S."/>
            <person name="Fulton L."/>
            <person name="Fulton B."/>
            <person name="Courtney L."/>
            <person name="Fronick C."/>
            <person name="Harrison M."/>
            <person name="Strong C."/>
            <person name="Farmer C."/>
            <person name="Delahaunty K."/>
            <person name="Markovic C."/>
            <person name="Hall O."/>
            <person name="Minx P."/>
            <person name="Tomlinson C."/>
            <person name="Mitreva M."/>
            <person name="Nelson J."/>
            <person name="Hou S."/>
            <person name="Wollam A."/>
            <person name="Pepin K.H."/>
            <person name="Johnson M."/>
            <person name="Bhonagiri V."/>
            <person name="Nash W.E."/>
            <person name="Warren W."/>
            <person name="Chinwalla A."/>
            <person name="Mardis E.R."/>
            <person name="Wilson R.K."/>
        </authorList>
    </citation>
    <scope>NUCLEOTIDE SEQUENCE [LARGE SCALE GENOMIC DNA]</scope>
    <source>
        <strain evidence="1">DSM 14469</strain>
    </source>
</reference>
<protein>
    <submittedName>
        <fullName evidence="1">Uncharacterized protein</fullName>
    </submittedName>
</protein>
<name>C6LBT3_9FIRM</name>
<accession>C6LBT3</accession>
<keyword evidence="2" id="KW-1185">Reference proteome</keyword>